<name>A0A8S5V0D4_9CAUD</name>
<proteinExistence type="predicted"/>
<organism evidence="2">
    <name type="scientific">Podoviridae sp. ctJDl18</name>
    <dbReference type="NCBI Taxonomy" id="2825242"/>
    <lineage>
        <taxon>Viruses</taxon>
        <taxon>Duplodnaviria</taxon>
        <taxon>Heunggongvirae</taxon>
        <taxon>Uroviricota</taxon>
        <taxon>Caudoviricetes</taxon>
    </lineage>
</organism>
<evidence type="ECO:0000259" key="1">
    <source>
        <dbReference type="Pfam" id="PF25223"/>
    </source>
</evidence>
<sequence length="176" mass="20960">MRFSNSLNHKNKNDMNLVELITKYQTDATPEQMMKVTKIIGKFVAMHATEEDLLKLYKEIYGVVGNGHFNDFFAEAQIKKMVFEDDKEVEHRAPYYTAAKTQEIYETVKDEIRPYNQWDFAVVLNMIYSDNYNLMKKWFPEDSEEQMMDRMVDLAVNWLRDDDNPYGKCKAWGYFN</sequence>
<dbReference type="InterPro" id="IPR057163">
    <property type="entry name" value="DUF7841"/>
</dbReference>
<dbReference type="EMBL" id="BK016178">
    <property type="protein sequence ID" value="DAG00210.1"/>
    <property type="molecule type" value="Genomic_DNA"/>
</dbReference>
<dbReference type="Pfam" id="PF25223">
    <property type="entry name" value="DUF7841"/>
    <property type="match status" value="1"/>
</dbReference>
<accession>A0A8S5V0D4</accession>
<evidence type="ECO:0000313" key="2">
    <source>
        <dbReference type="EMBL" id="DAG00210.1"/>
    </source>
</evidence>
<protein>
    <recommendedName>
        <fullName evidence="1">DUF7841 domain-containing protein</fullName>
    </recommendedName>
</protein>
<feature type="domain" description="DUF7841" evidence="1">
    <location>
        <begin position="61"/>
        <end position="175"/>
    </location>
</feature>
<reference evidence="2" key="1">
    <citation type="journal article" date="2021" name="Proc. Natl. Acad. Sci. U.S.A.">
        <title>A Catalog of Tens of Thousands of Viruses from Human Metagenomes Reveals Hidden Associations with Chronic Diseases.</title>
        <authorList>
            <person name="Tisza M.J."/>
            <person name="Buck C.B."/>
        </authorList>
    </citation>
    <scope>NUCLEOTIDE SEQUENCE</scope>
    <source>
        <strain evidence="2">CtJDl18</strain>
    </source>
</reference>